<reference evidence="2 3" key="1">
    <citation type="submission" date="2022-11" db="EMBL/GenBank/DDBJ databases">
        <title>Spartinivicinus poritis sp. nov., isolated from scleractinian coral Porites lutea.</title>
        <authorList>
            <person name="Zhang G."/>
            <person name="Cai L."/>
            <person name="Wei Q."/>
        </authorList>
    </citation>
    <scope>NUCLEOTIDE SEQUENCE [LARGE SCALE GENOMIC DNA]</scope>
    <source>
        <strain evidence="2 3">A2-2</strain>
    </source>
</reference>
<dbReference type="NCBIfam" id="TIGR00702">
    <property type="entry name" value="YcaO-type kinase domain"/>
    <property type="match status" value="1"/>
</dbReference>
<dbReference type="Gene3D" id="3.30.40.250">
    <property type="match status" value="1"/>
</dbReference>
<evidence type="ECO:0000313" key="3">
    <source>
        <dbReference type="Proteomes" id="UP001528823"/>
    </source>
</evidence>
<dbReference type="NCBIfam" id="TIGR03604">
    <property type="entry name" value="TOMM_cyclo_SagD"/>
    <property type="match status" value="1"/>
</dbReference>
<dbReference type="Gene3D" id="3.30.1330.230">
    <property type="match status" value="1"/>
</dbReference>
<organism evidence="2 3">
    <name type="scientific">Spartinivicinus poritis</name>
    <dbReference type="NCBI Taxonomy" id="2994640"/>
    <lineage>
        <taxon>Bacteria</taxon>
        <taxon>Pseudomonadati</taxon>
        <taxon>Pseudomonadota</taxon>
        <taxon>Gammaproteobacteria</taxon>
        <taxon>Oceanospirillales</taxon>
        <taxon>Zooshikellaceae</taxon>
        <taxon>Spartinivicinus</taxon>
    </lineage>
</organism>
<dbReference type="InterPro" id="IPR003776">
    <property type="entry name" value="YcaO-like_dom"/>
</dbReference>
<dbReference type="InterPro" id="IPR027624">
    <property type="entry name" value="TOMM_cyclo_SagD"/>
</dbReference>
<gene>
    <name evidence="2" type="ORF">ORQ98_23075</name>
</gene>
<evidence type="ECO:0000259" key="1">
    <source>
        <dbReference type="PROSITE" id="PS51664"/>
    </source>
</evidence>
<name>A0ABT5UIH0_9GAMM</name>
<sequence length="469" mass="51752">MQNVWDRNPENTDPRQAPDALIDLQDVPPSDPAQTIRRAAPLISPRTGIIRTINQGVFCPGDPECFSFGVTTCDISQFTNQANTSKAGGAGLTLEAALAATIGETAERYAMLFYNQDNMVLDSAKNLKDKAVAPALMSLLSPQQLAARPSATQYFDENTVIRWVWGYSLTHQCWRLVPASQVYMSYQPGPDEARIESNASSGLSASSSFEEATLSGLYEVIERDAFTIAWLHRRIKRQVTTKNNPLDSLLNQRFHASDSQVNVTVYDITLDIPVHCSWVVMRRPSEFGPVIAVGSAARLSPQAAMTKSILEIGQTMSYLRYLRQEDEDWQPASNFSDITSFDKHCSLYVKQPQLINDTLASLQSSKQSINASTLKDQSTGSVKGDLLKVVVFLAKLGYETIVVDITTADIAQVGLRVVRVIVPGLVPLHGNHNWPFLGVNRLFTISQEMGWSSVPTNPELLNPLPHPFP</sequence>
<dbReference type="EMBL" id="JAPMOU010000044">
    <property type="protein sequence ID" value="MDE1464849.1"/>
    <property type="molecule type" value="Genomic_DNA"/>
</dbReference>
<keyword evidence="3" id="KW-1185">Reference proteome</keyword>
<dbReference type="PANTHER" id="PTHR37809:SF1">
    <property type="entry name" value="RIBOSOMAL PROTEIN S12 METHYLTHIOTRANSFERASE ACCESSORY FACTOR YCAO"/>
    <property type="match status" value="1"/>
</dbReference>
<dbReference type="PANTHER" id="PTHR37809">
    <property type="entry name" value="RIBOSOMAL PROTEIN S12 METHYLTHIOTRANSFERASE ACCESSORY FACTOR YCAO"/>
    <property type="match status" value="1"/>
</dbReference>
<dbReference type="RefSeq" id="WP_274691157.1">
    <property type="nucleotide sequence ID" value="NZ_JAPMOU010000044.1"/>
</dbReference>
<dbReference type="Pfam" id="PF02624">
    <property type="entry name" value="YcaO"/>
    <property type="match status" value="1"/>
</dbReference>
<evidence type="ECO:0000313" key="2">
    <source>
        <dbReference type="EMBL" id="MDE1464849.1"/>
    </source>
</evidence>
<proteinExistence type="predicted"/>
<protein>
    <submittedName>
        <fullName evidence="2">YcaO-like family protein</fullName>
    </submittedName>
</protein>
<accession>A0ABT5UIH0</accession>
<dbReference type="Proteomes" id="UP001528823">
    <property type="component" value="Unassembled WGS sequence"/>
</dbReference>
<comment type="caution">
    <text evidence="2">The sequence shown here is derived from an EMBL/GenBank/DDBJ whole genome shotgun (WGS) entry which is preliminary data.</text>
</comment>
<dbReference type="PROSITE" id="PS51664">
    <property type="entry name" value="YCAO"/>
    <property type="match status" value="1"/>
</dbReference>
<feature type="domain" description="YcaO" evidence="1">
    <location>
        <begin position="89"/>
        <end position="469"/>
    </location>
</feature>
<dbReference type="Gene3D" id="3.30.160.660">
    <property type="match status" value="1"/>
</dbReference>